<reference evidence="1" key="1">
    <citation type="submission" date="2019-08" db="EMBL/GenBank/DDBJ databases">
        <authorList>
            <person name="Kucharzyk K."/>
            <person name="Murdoch R.W."/>
            <person name="Higgins S."/>
            <person name="Loffler F."/>
        </authorList>
    </citation>
    <scope>NUCLEOTIDE SEQUENCE</scope>
</reference>
<sequence>MLVLRVRLHVLGEHVDPLGQNGDLDLGRAGVRGVGAVGVDNSGLLFFAQHNCIHLFKNYPQDCASGR</sequence>
<dbReference type="EMBL" id="VSSQ01094483">
    <property type="protein sequence ID" value="MPN38949.1"/>
    <property type="molecule type" value="Genomic_DNA"/>
</dbReference>
<gene>
    <name evidence="1" type="ORF">SDC9_186474</name>
</gene>
<name>A0A645HL46_9ZZZZ</name>
<dbReference type="AlphaFoldDB" id="A0A645HL46"/>
<protein>
    <submittedName>
        <fullName evidence="1">Uncharacterized protein</fullName>
    </submittedName>
</protein>
<evidence type="ECO:0000313" key="1">
    <source>
        <dbReference type="EMBL" id="MPN38949.1"/>
    </source>
</evidence>
<organism evidence="1">
    <name type="scientific">bioreactor metagenome</name>
    <dbReference type="NCBI Taxonomy" id="1076179"/>
    <lineage>
        <taxon>unclassified sequences</taxon>
        <taxon>metagenomes</taxon>
        <taxon>ecological metagenomes</taxon>
    </lineage>
</organism>
<comment type="caution">
    <text evidence="1">The sequence shown here is derived from an EMBL/GenBank/DDBJ whole genome shotgun (WGS) entry which is preliminary data.</text>
</comment>
<accession>A0A645HL46</accession>
<proteinExistence type="predicted"/>